<dbReference type="Proteomes" id="UP000294927">
    <property type="component" value="Unassembled WGS sequence"/>
</dbReference>
<protein>
    <submittedName>
        <fullName evidence="2">Uncharacterized protein</fullName>
    </submittedName>
</protein>
<name>A0A4R7VXX3_9PSEU</name>
<gene>
    <name evidence="2" type="ORF">CLV71_10382</name>
</gene>
<evidence type="ECO:0000313" key="2">
    <source>
        <dbReference type="EMBL" id="TDV54842.1"/>
    </source>
</evidence>
<dbReference type="EMBL" id="SOCP01000003">
    <property type="protein sequence ID" value="TDV54842.1"/>
    <property type="molecule type" value="Genomic_DNA"/>
</dbReference>
<accession>A0A4R7VXX3</accession>
<sequence length="65" mass="6824">MSNAVRVSRGGRPRSGPAASDHAPRVEMGGKSVVILGGNVSTIPAHPDDDRDEVDYEKGPLPSTR</sequence>
<keyword evidence="3" id="KW-1185">Reference proteome</keyword>
<organism evidence="2 3">
    <name type="scientific">Actinophytocola oryzae</name>
    <dbReference type="NCBI Taxonomy" id="502181"/>
    <lineage>
        <taxon>Bacteria</taxon>
        <taxon>Bacillati</taxon>
        <taxon>Actinomycetota</taxon>
        <taxon>Actinomycetes</taxon>
        <taxon>Pseudonocardiales</taxon>
        <taxon>Pseudonocardiaceae</taxon>
    </lineage>
</organism>
<proteinExistence type="predicted"/>
<reference evidence="2 3" key="1">
    <citation type="submission" date="2019-03" db="EMBL/GenBank/DDBJ databases">
        <title>Genomic Encyclopedia of Archaeal and Bacterial Type Strains, Phase II (KMG-II): from individual species to whole genera.</title>
        <authorList>
            <person name="Goeker M."/>
        </authorList>
    </citation>
    <scope>NUCLEOTIDE SEQUENCE [LARGE SCALE GENOMIC DNA]</scope>
    <source>
        <strain evidence="2 3">DSM 45499</strain>
    </source>
</reference>
<feature type="region of interest" description="Disordered" evidence="1">
    <location>
        <begin position="1"/>
        <end position="65"/>
    </location>
</feature>
<feature type="compositionally biased region" description="Low complexity" evidence="1">
    <location>
        <begin position="1"/>
        <end position="20"/>
    </location>
</feature>
<dbReference type="RefSeq" id="WP_133901984.1">
    <property type="nucleotide sequence ID" value="NZ_SOCP01000003.1"/>
</dbReference>
<evidence type="ECO:0000313" key="3">
    <source>
        <dbReference type="Proteomes" id="UP000294927"/>
    </source>
</evidence>
<evidence type="ECO:0000256" key="1">
    <source>
        <dbReference type="SAM" id="MobiDB-lite"/>
    </source>
</evidence>
<dbReference type="AlphaFoldDB" id="A0A4R7VXX3"/>
<comment type="caution">
    <text evidence="2">The sequence shown here is derived from an EMBL/GenBank/DDBJ whole genome shotgun (WGS) entry which is preliminary data.</text>
</comment>